<evidence type="ECO:0000256" key="2">
    <source>
        <dbReference type="ARBA" id="ARBA00022448"/>
    </source>
</evidence>
<comment type="caution">
    <text evidence="9">The sequence shown here is derived from an EMBL/GenBank/DDBJ whole genome shotgun (WGS) entry which is preliminary data.</text>
</comment>
<feature type="transmembrane region" description="Helical" evidence="8">
    <location>
        <begin position="301"/>
        <end position="318"/>
    </location>
</feature>
<feature type="transmembrane region" description="Helical" evidence="8">
    <location>
        <begin position="223"/>
        <end position="244"/>
    </location>
</feature>
<keyword evidence="7 8" id="KW-0472">Membrane</keyword>
<feature type="transmembrane region" description="Helical" evidence="8">
    <location>
        <begin position="59"/>
        <end position="92"/>
    </location>
</feature>
<organism evidence="9 10">
    <name type="scientific">Pseudohoeflea coraliihabitans</name>
    <dbReference type="NCBI Taxonomy" id="2860393"/>
    <lineage>
        <taxon>Bacteria</taxon>
        <taxon>Pseudomonadati</taxon>
        <taxon>Pseudomonadota</taxon>
        <taxon>Alphaproteobacteria</taxon>
        <taxon>Hyphomicrobiales</taxon>
        <taxon>Rhizobiaceae</taxon>
        <taxon>Pseudohoeflea</taxon>
    </lineage>
</organism>
<evidence type="ECO:0000256" key="5">
    <source>
        <dbReference type="ARBA" id="ARBA00022692"/>
    </source>
</evidence>
<reference evidence="9" key="1">
    <citation type="submission" date="2021-07" db="EMBL/GenBank/DDBJ databases">
        <title>Pseudohoeflea marina sp. nov. a polyhydroxyalcanoate-producing bacterium.</title>
        <authorList>
            <person name="Zheng W."/>
            <person name="Yu S."/>
            <person name="Huang Y."/>
        </authorList>
    </citation>
    <scope>NUCLEOTIDE SEQUENCE</scope>
    <source>
        <strain evidence="9">DP4N28-3</strain>
    </source>
</reference>
<dbReference type="PANTHER" id="PTHR32196:SF21">
    <property type="entry name" value="ABC TRANSPORTER PERMEASE PROTEIN YPHD-RELATED"/>
    <property type="match status" value="1"/>
</dbReference>
<dbReference type="RefSeq" id="WP_219203280.1">
    <property type="nucleotide sequence ID" value="NZ_JAHWQX010000004.1"/>
</dbReference>
<keyword evidence="5 8" id="KW-0812">Transmembrane</keyword>
<keyword evidence="10" id="KW-1185">Reference proteome</keyword>
<keyword evidence="4" id="KW-0997">Cell inner membrane</keyword>
<comment type="subcellular location">
    <subcellularLocation>
        <location evidence="1">Cell membrane</location>
        <topology evidence="1">Multi-pass membrane protein</topology>
    </subcellularLocation>
</comment>
<dbReference type="Proteomes" id="UP001430804">
    <property type="component" value="Unassembled WGS sequence"/>
</dbReference>
<keyword evidence="6 8" id="KW-1133">Transmembrane helix</keyword>
<feature type="transmembrane region" description="Helical" evidence="8">
    <location>
        <begin position="104"/>
        <end position="126"/>
    </location>
</feature>
<keyword evidence="3" id="KW-1003">Cell membrane</keyword>
<protein>
    <submittedName>
        <fullName evidence="9">ABC transporter permease</fullName>
    </submittedName>
</protein>
<evidence type="ECO:0000256" key="1">
    <source>
        <dbReference type="ARBA" id="ARBA00004651"/>
    </source>
</evidence>
<keyword evidence="2" id="KW-0813">Transport</keyword>
<evidence type="ECO:0000313" key="10">
    <source>
        <dbReference type="Proteomes" id="UP001430804"/>
    </source>
</evidence>
<dbReference type="InterPro" id="IPR001851">
    <property type="entry name" value="ABC_transp_permease"/>
</dbReference>
<feature type="transmembrane region" description="Helical" evidence="8">
    <location>
        <begin position="133"/>
        <end position="152"/>
    </location>
</feature>
<evidence type="ECO:0000256" key="4">
    <source>
        <dbReference type="ARBA" id="ARBA00022519"/>
    </source>
</evidence>
<evidence type="ECO:0000256" key="3">
    <source>
        <dbReference type="ARBA" id="ARBA00022475"/>
    </source>
</evidence>
<evidence type="ECO:0000313" key="9">
    <source>
        <dbReference type="EMBL" id="MBW3098989.1"/>
    </source>
</evidence>
<dbReference type="PANTHER" id="PTHR32196">
    <property type="entry name" value="ABC TRANSPORTER PERMEASE PROTEIN YPHD-RELATED-RELATED"/>
    <property type="match status" value="1"/>
</dbReference>
<proteinExistence type="predicted"/>
<dbReference type="Pfam" id="PF02653">
    <property type="entry name" value="BPD_transp_2"/>
    <property type="match status" value="1"/>
</dbReference>
<evidence type="ECO:0000256" key="8">
    <source>
        <dbReference type="SAM" id="Phobius"/>
    </source>
</evidence>
<dbReference type="CDD" id="cd06579">
    <property type="entry name" value="TM_PBP1_transp_AraH_like"/>
    <property type="match status" value="1"/>
</dbReference>
<feature type="transmembrane region" description="Helical" evidence="8">
    <location>
        <begin position="172"/>
        <end position="192"/>
    </location>
</feature>
<sequence>MTEVSRSKSPSLRVLSHIHRASSHENAVWWMIGAGMLGAALFVPGFLDLQNLANVARQSAVLGVLAIGQTYVITAGMIDLSVGQIAGLVVVLSSAMINGDTSMTLPVAMLMLCIGAGIGFFNGVLLNLLRLHPLILTFGMLSVLQGIIFTYTDRSVGRTSEWLSALANNDLFGIPLSAFLVIALAFGAHLVLTRTRFGYHLVAAGGNAESARRAGIRLWRIRLAVFVVSGITAALAGLLLAGRIGTGYPLAGNGLELDAIVAVVLGGTALSGGRGSVLRSLAGVVLLACISNLLNLLEVSAYLQMFIKGAIVVLAILLNQSRKGQA</sequence>
<feature type="transmembrane region" description="Helical" evidence="8">
    <location>
        <begin position="27"/>
        <end position="47"/>
    </location>
</feature>
<accession>A0ABS6WSP8</accession>
<evidence type="ECO:0000256" key="6">
    <source>
        <dbReference type="ARBA" id="ARBA00022989"/>
    </source>
</evidence>
<evidence type="ECO:0000256" key="7">
    <source>
        <dbReference type="ARBA" id="ARBA00023136"/>
    </source>
</evidence>
<gene>
    <name evidence="9" type="ORF">KY465_17055</name>
</gene>
<name>A0ABS6WSP8_9HYPH</name>
<dbReference type="EMBL" id="JAHWQX010000004">
    <property type="protein sequence ID" value="MBW3098989.1"/>
    <property type="molecule type" value="Genomic_DNA"/>
</dbReference>